<gene>
    <name evidence="3" type="ORF">L5G33_04950</name>
</gene>
<evidence type="ECO:0000256" key="1">
    <source>
        <dbReference type="SAM" id="MobiDB-lite"/>
    </source>
</evidence>
<evidence type="ECO:0000313" key="4">
    <source>
        <dbReference type="Proteomes" id="UP001200110"/>
    </source>
</evidence>
<dbReference type="InterPro" id="IPR008136">
    <property type="entry name" value="CinA_C"/>
</dbReference>
<dbReference type="Pfam" id="PF02464">
    <property type="entry name" value="CinA"/>
    <property type="match status" value="1"/>
</dbReference>
<sequence length="166" mass="16849">MATSPTSDNAAADNAARAEQVGELAHRAGRTVATAESLTGGQIACTLGAAPDSSEWYRGSIVAYASTVKHQLLRVPDVPVVSEISARTMAVTTAELLGADLVVAVTGAAGPGAQEGREPGTVWFGIVDGDDISTEYREFDGSAVDVVSQTVTEALDLFAAALGGPS</sequence>
<dbReference type="Proteomes" id="UP001200110">
    <property type="component" value="Unassembled WGS sequence"/>
</dbReference>
<feature type="compositionally biased region" description="Low complexity" evidence="1">
    <location>
        <begin position="8"/>
        <end position="18"/>
    </location>
</feature>
<evidence type="ECO:0000259" key="2">
    <source>
        <dbReference type="Pfam" id="PF02464"/>
    </source>
</evidence>
<dbReference type="Gene3D" id="3.90.950.20">
    <property type="entry name" value="CinA-like"/>
    <property type="match status" value="1"/>
</dbReference>
<reference evidence="3 4" key="1">
    <citation type="submission" date="2022-01" db="EMBL/GenBank/DDBJ databases">
        <authorList>
            <person name="Huang Y."/>
        </authorList>
    </citation>
    <scope>NUCLEOTIDE SEQUENCE [LARGE SCALE GENOMIC DNA]</scope>
    <source>
        <strain evidence="3 4">HY366</strain>
    </source>
</reference>
<dbReference type="NCBIfam" id="TIGR00199">
    <property type="entry name" value="PncC_domain"/>
    <property type="match status" value="1"/>
</dbReference>
<feature type="region of interest" description="Disordered" evidence="1">
    <location>
        <begin position="1"/>
        <end position="23"/>
    </location>
</feature>
<name>A0ABS9IQI4_9ACTN</name>
<keyword evidence="4" id="KW-1185">Reference proteome</keyword>
<organism evidence="3 4">
    <name type="scientific">Gordonia liuliyuniae</name>
    <dbReference type="NCBI Taxonomy" id="2911517"/>
    <lineage>
        <taxon>Bacteria</taxon>
        <taxon>Bacillati</taxon>
        <taxon>Actinomycetota</taxon>
        <taxon>Actinomycetes</taxon>
        <taxon>Mycobacteriales</taxon>
        <taxon>Gordoniaceae</taxon>
        <taxon>Gordonia</taxon>
    </lineage>
</organism>
<dbReference type="EMBL" id="JAKKOR010000003">
    <property type="protein sequence ID" value="MCF8587818.1"/>
    <property type="molecule type" value="Genomic_DNA"/>
</dbReference>
<dbReference type="SUPFAM" id="SSF142433">
    <property type="entry name" value="CinA-like"/>
    <property type="match status" value="1"/>
</dbReference>
<proteinExistence type="predicted"/>
<protein>
    <submittedName>
        <fullName evidence="3">CinA family protein</fullName>
    </submittedName>
</protein>
<evidence type="ECO:0000313" key="3">
    <source>
        <dbReference type="EMBL" id="MCF8587818.1"/>
    </source>
</evidence>
<feature type="domain" description="CinA C-terminal" evidence="2">
    <location>
        <begin position="17"/>
        <end position="160"/>
    </location>
</feature>
<accession>A0ABS9IQI4</accession>
<dbReference type="RefSeq" id="WP_236997042.1">
    <property type="nucleotide sequence ID" value="NZ_JAKKOR010000003.1"/>
</dbReference>
<comment type="caution">
    <text evidence="3">The sequence shown here is derived from an EMBL/GenBank/DDBJ whole genome shotgun (WGS) entry which is preliminary data.</text>
</comment>
<dbReference type="InterPro" id="IPR036653">
    <property type="entry name" value="CinA-like_C"/>
</dbReference>